<keyword evidence="3" id="KW-1185">Reference proteome</keyword>
<dbReference type="GO" id="GO:0003964">
    <property type="term" value="F:RNA-directed DNA polymerase activity"/>
    <property type="evidence" value="ECO:0007669"/>
    <property type="project" value="UniProtKB-KW"/>
</dbReference>
<proteinExistence type="predicted"/>
<name>A0AAV4JQ54_9GAST</name>
<sequence length="173" mass="18969">MRDVSGIPYYIEVDTKVGNRTERNLWFISVLGRSEPLVRTAKGGQGIDVLGQVIRTTVYADITAPLARKPGELQQTLDRMNTFATKIGLRFDPAKCASLTFQSKEEECALPPSSGFRQQCQGAPRGSAGGLPGHTNRSKTSLPPGYRPPPENEQTTVQESLLAPWQKLEALRS</sequence>
<reference evidence="2 3" key="1">
    <citation type="journal article" date="2021" name="Elife">
        <title>Chloroplast acquisition without the gene transfer in kleptoplastic sea slugs, Plakobranchus ocellatus.</title>
        <authorList>
            <person name="Maeda T."/>
            <person name="Takahashi S."/>
            <person name="Yoshida T."/>
            <person name="Shimamura S."/>
            <person name="Takaki Y."/>
            <person name="Nagai Y."/>
            <person name="Toyoda A."/>
            <person name="Suzuki Y."/>
            <person name="Arimoto A."/>
            <person name="Ishii H."/>
            <person name="Satoh N."/>
            <person name="Nishiyama T."/>
            <person name="Hasebe M."/>
            <person name="Maruyama T."/>
            <person name="Minagawa J."/>
            <person name="Obokata J."/>
            <person name="Shigenobu S."/>
        </authorList>
    </citation>
    <scope>NUCLEOTIDE SEQUENCE [LARGE SCALE GENOMIC DNA]</scope>
</reference>
<gene>
    <name evidence="2" type="ORF">ElyMa_007005100</name>
</gene>
<evidence type="ECO:0000313" key="3">
    <source>
        <dbReference type="Proteomes" id="UP000762676"/>
    </source>
</evidence>
<dbReference type="AlphaFoldDB" id="A0AAV4JQ54"/>
<comment type="caution">
    <text evidence="2">The sequence shown here is derived from an EMBL/GenBank/DDBJ whole genome shotgun (WGS) entry which is preliminary data.</text>
</comment>
<protein>
    <submittedName>
        <fullName evidence="2">Reverse transcriptase</fullName>
    </submittedName>
</protein>
<dbReference type="Proteomes" id="UP000762676">
    <property type="component" value="Unassembled WGS sequence"/>
</dbReference>
<dbReference type="EMBL" id="BMAT01013995">
    <property type="protein sequence ID" value="GFS24510.1"/>
    <property type="molecule type" value="Genomic_DNA"/>
</dbReference>
<organism evidence="2 3">
    <name type="scientific">Elysia marginata</name>
    <dbReference type="NCBI Taxonomy" id="1093978"/>
    <lineage>
        <taxon>Eukaryota</taxon>
        <taxon>Metazoa</taxon>
        <taxon>Spiralia</taxon>
        <taxon>Lophotrochozoa</taxon>
        <taxon>Mollusca</taxon>
        <taxon>Gastropoda</taxon>
        <taxon>Heterobranchia</taxon>
        <taxon>Euthyneura</taxon>
        <taxon>Panpulmonata</taxon>
        <taxon>Sacoglossa</taxon>
        <taxon>Placobranchoidea</taxon>
        <taxon>Plakobranchidae</taxon>
        <taxon>Elysia</taxon>
    </lineage>
</organism>
<evidence type="ECO:0000313" key="2">
    <source>
        <dbReference type="EMBL" id="GFS24510.1"/>
    </source>
</evidence>
<keyword evidence="2" id="KW-0695">RNA-directed DNA polymerase</keyword>
<keyword evidence="2" id="KW-0808">Transferase</keyword>
<evidence type="ECO:0000256" key="1">
    <source>
        <dbReference type="SAM" id="MobiDB-lite"/>
    </source>
</evidence>
<accession>A0AAV4JQ54</accession>
<feature type="region of interest" description="Disordered" evidence="1">
    <location>
        <begin position="110"/>
        <end position="164"/>
    </location>
</feature>
<keyword evidence="2" id="KW-0548">Nucleotidyltransferase</keyword>